<reference evidence="2 3" key="1">
    <citation type="submission" date="2020-03" db="EMBL/GenBank/DDBJ databases">
        <title>Genomic Encyclopedia of Type Strains, Phase IV (KMG-IV): sequencing the most valuable type-strain genomes for metagenomic binning, comparative biology and taxonomic classification.</title>
        <authorList>
            <person name="Goeker M."/>
        </authorList>
    </citation>
    <scope>NUCLEOTIDE SEQUENCE [LARGE SCALE GENOMIC DNA]</scope>
    <source>
        <strain evidence="2 3">DSM 24233</strain>
    </source>
</reference>
<feature type="transmembrane region" description="Helical" evidence="1">
    <location>
        <begin position="94"/>
        <end position="116"/>
    </location>
</feature>
<sequence>MSLPQFNPVLIGLLLLLALHMTAALTGLGAFSIAVFSEYAAGARKKVLYKKFAQQISQLGVMFLFYLLVAVCGSLAVFHFQFPEYLKPWLANPMLALPAMAALGCTVLFGCIYAFSWKGSRNAPALHIFWGALAALCGMLMLAASLSVKIMVLIQSPEQAAEANVWQLIPRGVSSLFFAPLFVQTILLSLSCASALGLVWLLMRRNRDDWGRDYYTFAARCCAKWALLGTVATTLAQGWMYWIVQPLAANTPREALLPFLSGGGAVCALTACALWTIVIRSQTPMRNKFSMLCGVVLLIMALAGFSAVNAMIFFPA</sequence>
<proteinExistence type="predicted"/>
<dbReference type="AlphaFoldDB" id="A0A846QQG5"/>
<protein>
    <submittedName>
        <fullName evidence="2">Uncharacterized protein</fullName>
    </submittedName>
</protein>
<dbReference type="Proteomes" id="UP000580856">
    <property type="component" value="Unassembled WGS sequence"/>
</dbReference>
<feature type="transmembrane region" description="Helical" evidence="1">
    <location>
        <begin position="223"/>
        <end position="244"/>
    </location>
</feature>
<feature type="transmembrane region" description="Helical" evidence="1">
    <location>
        <begin position="256"/>
        <end position="279"/>
    </location>
</feature>
<evidence type="ECO:0000313" key="2">
    <source>
        <dbReference type="EMBL" id="NJB69417.1"/>
    </source>
</evidence>
<keyword evidence="3" id="KW-1185">Reference proteome</keyword>
<accession>A0A846QQG5</accession>
<name>A0A846QQG5_9BACT</name>
<feature type="transmembrane region" description="Helical" evidence="1">
    <location>
        <begin position="128"/>
        <end position="154"/>
    </location>
</feature>
<feature type="transmembrane region" description="Helical" evidence="1">
    <location>
        <begin position="12"/>
        <end position="36"/>
    </location>
</feature>
<organism evidence="2 3">
    <name type="scientific">Desulfobaculum xiamenense</name>
    <dbReference type="NCBI Taxonomy" id="995050"/>
    <lineage>
        <taxon>Bacteria</taxon>
        <taxon>Pseudomonadati</taxon>
        <taxon>Thermodesulfobacteriota</taxon>
        <taxon>Desulfovibrionia</taxon>
        <taxon>Desulfovibrionales</taxon>
        <taxon>Desulfovibrionaceae</taxon>
        <taxon>Desulfobaculum</taxon>
    </lineage>
</organism>
<dbReference type="EMBL" id="JAATJA010000005">
    <property type="protein sequence ID" value="NJB69417.1"/>
    <property type="molecule type" value="Genomic_DNA"/>
</dbReference>
<evidence type="ECO:0000313" key="3">
    <source>
        <dbReference type="Proteomes" id="UP000580856"/>
    </source>
</evidence>
<gene>
    <name evidence="2" type="ORF">GGQ74_003119</name>
</gene>
<keyword evidence="1" id="KW-0812">Transmembrane</keyword>
<dbReference type="RefSeq" id="WP_167942506.1">
    <property type="nucleotide sequence ID" value="NZ_JAATJA010000005.1"/>
</dbReference>
<feature type="transmembrane region" description="Helical" evidence="1">
    <location>
        <begin position="174"/>
        <end position="202"/>
    </location>
</feature>
<comment type="caution">
    <text evidence="2">The sequence shown here is derived from an EMBL/GenBank/DDBJ whole genome shotgun (WGS) entry which is preliminary data.</text>
</comment>
<keyword evidence="1" id="KW-0472">Membrane</keyword>
<feature type="transmembrane region" description="Helical" evidence="1">
    <location>
        <begin position="56"/>
        <end position="82"/>
    </location>
</feature>
<evidence type="ECO:0000256" key="1">
    <source>
        <dbReference type="SAM" id="Phobius"/>
    </source>
</evidence>
<feature type="transmembrane region" description="Helical" evidence="1">
    <location>
        <begin position="291"/>
        <end position="314"/>
    </location>
</feature>
<keyword evidence="1" id="KW-1133">Transmembrane helix</keyword>